<evidence type="ECO:0000259" key="11">
    <source>
        <dbReference type="Pfam" id="PF00534"/>
    </source>
</evidence>
<evidence type="ECO:0000256" key="1">
    <source>
        <dbReference type="ARBA" id="ARBA00004922"/>
    </source>
</evidence>
<dbReference type="InterPro" id="IPR001296">
    <property type="entry name" value="Glyco_trans_1"/>
</dbReference>
<sequence length="447" mass="47308">MPGGAGGANGAGPSAAARTNAAALAHHLQHRPLRVAFVHPDLGLGGAERLVVDAAAELAARGHVVDMYTSYYDPARAFDETRSGAFSVLVAGGWFPRHVLGRLHALCAVVRCALASLYVAWRVYAGAAPPYDVVIVDQVAAAVPVLKLLLSSTRVLFYCHFPDMLLTHRASLLKALYRAPLDALEQAATGAADLILVNSRFTAGVFAATFERLASRGVAPAVLYPAVAPPPDAALAEAAGAWEGELGADLVELARGGPTFLSINRFERKKGIGLALEALHELLQRRPSCNARLIVAGGYDPRLAENREHLVELQQQARALGLWDRVAFVPSFTDRQRALLLAACRAVLYTPQHEHFGIVPLEAMASGRPVVACGSGGPVESVPDGRGGFLCEPTPAAWAEALEALLDAKAAAKMGAAARQHVQDAFSRAAFGERLDQHVHALANGRR</sequence>
<feature type="domain" description="Glycosyl transferase family 1" evidence="11">
    <location>
        <begin position="256"/>
        <end position="420"/>
    </location>
</feature>
<feature type="domain" description="Glycosyltransferase subfamily 4-like N-terminal" evidence="12">
    <location>
        <begin position="45"/>
        <end position="208"/>
    </location>
</feature>
<evidence type="ECO:0000256" key="9">
    <source>
        <dbReference type="ARBA" id="ARBA00045104"/>
    </source>
</evidence>
<dbReference type="EMBL" id="BDRX01000010">
    <property type="protein sequence ID" value="GBF89476.1"/>
    <property type="molecule type" value="Genomic_DNA"/>
</dbReference>
<keyword evidence="4" id="KW-0812">Transmembrane</keyword>
<keyword evidence="14" id="KW-1185">Reference proteome</keyword>
<evidence type="ECO:0000313" key="14">
    <source>
        <dbReference type="Proteomes" id="UP000247498"/>
    </source>
</evidence>
<comment type="similarity">
    <text evidence="10">Belongs to the glycosyltransferase group 1 family.</text>
</comment>
<name>A0A2V0NPF2_9CHLO</name>
<evidence type="ECO:0000256" key="7">
    <source>
        <dbReference type="ARBA" id="ARBA00023136"/>
    </source>
</evidence>
<keyword evidence="5" id="KW-0256">Endoplasmic reticulum</keyword>
<dbReference type="GO" id="GO:0005789">
    <property type="term" value="C:endoplasmic reticulum membrane"/>
    <property type="evidence" value="ECO:0007669"/>
    <property type="project" value="UniProtKB-SubCell"/>
</dbReference>
<comment type="subcellular location">
    <subcellularLocation>
        <location evidence="10">Endoplasmic reticulum membrane</location>
        <topology evidence="10">Single-pass membrane protein</topology>
    </subcellularLocation>
</comment>
<comment type="catalytic activity">
    <reaction evidence="9 10">
        <text>an alpha-D-Man-(1-&gt;3)-beta-D-Man-(1-&gt;4)-beta-D-GlcNAc-(1-&gt;4)-alpha-D-GlcNAc-diphospho-di-trans,poly-cis-dolichol + GDP-alpha-D-mannose = an alpha-D-Man-(1-&gt;3)-[alpha-D-Man-(1-&gt;6)]-beta-D-Man-(1-&gt;4)-beta-D-GlcNAc-(1-&gt;4)-alpha-D-GlcNAc-diphospho-di-trans,poly-cis-dolichol + GDP + H(+)</text>
        <dbReference type="Rhea" id="RHEA:29519"/>
        <dbReference type="Rhea" id="RHEA-COMP:19513"/>
        <dbReference type="Rhea" id="RHEA-COMP:19515"/>
        <dbReference type="ChEBI" id="CHEBI:15378"/>
        <dbReference type="ChEBI" id="CHEBI:57527"/>
        <dbReference type="ChEBI" id="CHEBI:58189"/>
        <dbReference type="ChEBI" id="CHEBI:132510"/>
        <dbReference type="ChEBI" id="CHEBI:132511"/>
        <dbReference type="EC" id="2.4.1.257"/>
    </reaction>
    <physiologicalReaction direction="left-to-right" evidence="9 10">
        <dbReference type="Rhea" id="RHEA:29520"/>
    </physiologicalReaction>
</comment>
<keyword evidence="2 10" id="KW-0328">Glycosyltransferase</keyword>
<comment type="caution">
    <text evidence="13">The sequence shown here is derived from an EMBL/GenBank/DDBJ whole genome shotgun (WGS) entry which is preliminary data.</text>
</comment>
<accession>A0A2V0NPF2</accession>
<dbReference type="InterPro" id="IPR027054">
    <property type="entry name" value="ALG2"/>
</dbReference>
<evidence type="ECO:0000256" key="10">
    <source>
        <dbReference type="RuleBase" id="RU367136"/>
    </source>
</evidence>
<dbReference type="EC" id="2.4.1.132" evidence="10"/>
<dbReference type="EC" id="2.4.1.257" evidence="10"/>
<reference evidence="13 14" key="1">
    <citation type="journal article" date="2018" name="Sci. Rep.">
        <title>Raphidocelis subcapitata (=Pseudokirchneriella subcapitata) provides an insight into genome evolution and environmental adaptations in the Sphaeropleales.</title>
        <authorList>
            <person name="Suzuki S."/>
            <person name="Yamaguchi H."/>
            <person name="Nakajima N."/>
            <person name="Kawachi M."/>
        </authorList>
    </citation>
    <scope>NUCLEOTIDE SEQUENCE [LARGE SCALE GENOMIC DNA]</scope>
    <source>
        <strain evidence="13 14">NIES-35</strain>
    </source>
</reference>
<keyword evidence="7" id="KW-0472">Membrane</keyword>
<dbReference type="Pfam" id="PF13439">
    <property type="entry name" value="Glyco_transf_4"/>
    <property type="match status" value="1"/>
</dbReference>
<evidence type="ECO:0000256" key="5">
    <source>
        <dbReference type="ARBA" id="ARBA00022824"/>
    </source>
</evidence>
<dbReference type="Proteomes" id="UP000247498">
    <property type="component" value="Unassembled WGS sequence"/>
</dbReference>
<dbReference type="Gene3D" id="3.40.50.2000">
    <property type="entry name" value="Glycogen Phosphorylase B"/>
    <property type="match status" value="2"/>
</dbReference>
<dbReference type="InParanoid" id="A0A2V0NPF2"/>
<gene>
    <name evidence="13" type="ORF">Rsub_02048</name>
</gene>
<evidence type="ECO:0000256" key="8">
    <source>
        <dbReference type="ARBA" id="ARBA00045103"/>
    </source>
</evidence>
<dbReference type="PANTHER" id="PTHR45918">
    <property type="entry name" value="ALPHA-1,3/1,6-MANNOSYLTRANSFERASE ALG2"/>
    <property type="match status" value="1"/>
</dbReference>
<dbReference type="AlphaFoldDB" id="A0A2V0NPF2"/>
<evidence type="ECO:0000256" key="2">
    <source>
        <dbReference type="ARBA" id="ARBA00022676"/>
    </source>
</evidence>
<keyword evidence="6" id="KW-1133">Transmembrane helix</keyword>
<dbReference type="PANTHER" id="PTHR45918:SF1">
    <property type="entry name" value="ALPHA-1,3_1,6-MANNOSYLTRANSFERASE ALG2"/>
    <property type="match status" value="1"/>
</dbReference>
<dbReference type="OrthoDB" id="448893at2759"/>
<dbReference type="Pfam" id="PF00534">
    <property type="entry name" value="Glycos_transf_1"/>
    <property type="match status" value="1"/>
</dbReference>
<dbReference type="InterPro" id="IPR028098">
    <property type="entry name" value="Glyco_trans_4-like_N"/>
</dbReference>
<organism evidence="13 14">
    <name type="scientific">Raphidocelis subcapitata</name>
    <dbReference type="NCBI Taxonomy" id="307507"/>
    <lineage>
        <taxon>Eukaryota</taxon>
        <taxon>Viridiplantae</taxon>
        <taxon>Chlorophyta</taxon>
        <taxon>core chlorophytes</taxon>
        <taxon>Chlorophyceae</taxon>
        <taxon>CS clade</taxon>
        <taxon>Sphaeropleales</taxon>
        <taxon>Selenastraceae</taxon>
        <taxon>Raphidocelis</taxon>
    </lineage>
</organism>
<evidence type="ECO:0000256" key="6">
    <source>
        <dbReference type="ARBA" id="ARBA00022989"/>
    </source>
</evidence>
<dbReference type="SUPFAM" id="SSF53756">
    <property type="entry name" value="UDP-Glycosyltransferase/glycogen phosphorylase"/>
    <property type="match status" value="1"/>
</dbReference>
<dbReference type="GO" id="GO:0102704">
    <property type="term" value="F:GDP-Man:Man(2)GlcNAc(2)-PP-Dol alpha-1,6-mannosyltransferase activity"/>
    <property type="evidence" value="ECO:0007669"/>
    <property type="project" value="UniProtKB-UniRule"/>
</dbReference>
<evidence type="ECO:0000259" key="12">
    <source>
        <dbReference type="Pfam" id="PF13439"/>
    </source>
</evidence>
<evidence type="ECO:0000313" key="13">
    <source>
        <dbReference type="EMBL" id="GBF89476.1"/>
    </source>
</evidence>
<comment type="pathway">
    <text evidence="1 10">Protein modification; protein glycosylation.</text>
</comment>
<comment type="function">
    <text evidence="10">Mannosylates Man(2)GlcNAc(2)-dolichol diphosphate and Man(1)GlcNAc(2)-dolichol diphosphate to form Man(3)GlcNAc(2)-dolichol diphosphate.</text>
</comment>
<dbReference type="FunCoup" id="A0A2V0NPF2">
    <property type="interactions" value="2152"/>
</dbReference>
<proteinExistence type="inferred from homology"/>
<protein>
    <recommendedName>
        <fullName evidence="10">Alpha-1,3/1,6-mannosyltransferase ALG2</fullName>
        <ecNumber evidence="10">2.4.1.132</ecNumber>
        <ecNumber evidence="10">2.4.1.257</ecNumber>
    </recommendedName>
    <alternativeName>
        <fullName evidence="10">GDP-Man:Man(1)GlcNAc(2)-PP-Dol alpha-1,3-mannosyltransferase</fullName>
    </alternativeName>
</protein>
<evidence type="ECO:0000256" key="3">
    <source>
        <dbReference type="ARBA" id="ARBA00022679"/>
    </source>
</evidence>
<dbReference type="STRING" id="307507.A0A2V0NPF2"/>
<dbReference type="UniPathway" id="UPA00378"/>
<keyword evidence="3 10" id="KW-0808">Transferase</keyword>
<dbReference type="GO" id="GO:0004378">
    <property type="term" value="F:GDP-Man:Man(1)GlcNAc(2)-PP-Dol alpha-1,3-mannosyltransferase activity"/>
    <property type="evidence" value="ECO:0007669"/>
    <property type="project" value="UniProtKB-UniRule"/>
</dbReference>
<comment type="catalytic activity">
    <reaction evidence="8 10">
        <text>a beta-D-Man-(1-&gt;4)-beta-D-GlcNAc-(1-&gt;4)-alpha-D-GlcNAc-diphospho-di-trans,poly-cis-dolichol + GDP-alpha-D-mannose = an alpha-D-Man-(1-&gt;3)-beta-D-Man-(1-&gt;4)-beta-D-GlcNAc-(1-&gt;4)-alpha-D-GlcNAc-diphospho-di-trans,poly-cis-dolichol + GDP + H(+)</text>
        <dbReference type="Rhea" id="RHEA:29515"/>
        <dbReference type="Rhea" id="RHEA-COMP:19511"/>
        <dbReference type="Rhea" id="RHEA-COMP:19513"/>
        <dbReference type="ChEBI" id="CHEBI:15378"/>
        <dbReference type="ChEBI" id="CHEBI:57527"/>
        <dbReference type="ChEBI" id="CHEBI:58189"/>
        <dbReference type="ChEBI" id="CHEBI:58472"/>
        <dbReference type="ChEBI" id="CHEBI:132510"/>
        <dbReference type="EC" id="2.4.1.132"/>
    </reaction>
    <physiologicalReaction direction="left-to-right" evidence="8 10">
        <dbReference type="Rhea" id="RHEA:29516"/>
    </physiologicalReaction>
</comment>
<evidence type="ECO:0000256" key="4">
    <source>
        <dbReference type="ARBA" id="ARBA00022692"/>
    </source>
</evidence>